<dbReference type="InterPro" id="IPR001041">
    <property type="entry name" value="2Fe-2S_ferredoxin-type"/>
</dbReference>
<sequence>MAAPIVLRSVLGGGRARAIGAVRRTSSIHPSTAALARAVEVGAGGGSESVPLPVSAAAAAAQRRHGSTWAVRRTGGAAAHVALGASRRGPVPPVSGVRWHGDDSDVEEVPDDEKITVVYVDKDGEETVARGNPGQNLLRLAQKFGVELEGACECSLACSTCHVILEDEVFDSLPEASEDEDDLLDMAFGLTATSRLGCQVKLTRDLDGMRVQLPAATRNFYVDGHVPQPH</sequence>
<comment type="similarity">
    <text evidence="1">Belongs to the adrenodoxin/putidaredoxin family.</text>
</comment>
<dbReference type="GO" id="GO:0046872">
    <property type="term" value="F:metal ion binding"/>
    <property type="evidence" value="ECO:0007669"/>
    <property type="project" value="UniProtKB-KW"/>
</dbReference>
<gene>
    <name evidence="8" type="ORF">BSP0115_LOCUS6873</name>
</gene>
<dbReference type="GO" id="GO:0005739">
    <property type="term" value="C:mitochondrion"/>
    <property type="evidence" value="ECO:0007669"/>
    <property type="project" value="TreeGrafter"/>
</dbReference>
<evidence type="ECO:0000256" key="2">
    <source>
        <dbReference type="ARBA" id="ARBA00022714"/>
    </source>
</evidence>
<dbReference type="PANTHER" id="PTHR23426:SF65">
    <property type="entry name" value="FERREDOXIN-2, MITOCHONDRIAL"/>
    <property type="match status" value="1"/>
</dbReference>
<keyword evidence="3" id="KW-0479">Metal-binding</keyword>
<dbReference type="GO" id="GO:0140647">
    <property type="term" value="P:P450-containing electron transport chain"/>
    <property type="evidence" value="ECO:0007669"/>
    <property type="project" value="InterPro"/>
</dbReference>
<dbReference type="PROSITE" id="PS00814">
    <property type="entry name" value="ADX"/>
    <property type="match status" value="1"/>
</dbReference>
<evidence type="ECO:0000313" key="8">
    <source>
        <dbReference type="EMBL" id="CAD8913621.1"/>
    </source>
</evidence>
<protein>
    <recommendedName>
        <fullName evidence="7">2Fe-2S ferredoxin-type domain-containing protein</fullName>
    </recommendedName>
</protein>
<accession>A0A7S1CBW9</accession>
<proteinExistence type="inferred from homology"/>
<evidence type="ECO:0000256" key="5">
    <source>
        <dbReference type="ARBA" id="ARBA00023014"/>
    </source>
</evidence>
<dbReference type="PROSITE" id="PS51085">
    <property type="entry name" value="2FE2S_FER_2"/>
    <property type="match status" value="1"/>
</dbReference>
<dbReference type="InterPro" id="IPR012675">
    <property type="entry name" value="Beta-grasp_dom_sf"/>
</dbReference>
<dbReference type="InterPro" id="IPR001055">
    <property type="entry name" value="Adrenodoxin-like"/>
</dbReference>
<keyword evidence="2" id="KW-0001">2Fe-2S</keyword>
<dbReference type="EMBL" id="HBFS01010016">
    <property type="protein sequence ID" value="CAD8913621.1"/>
    <property type="molecule type" value="Transcribed_RNA"/>
</dbReference>
<dbReference type="PRINTS" id="PR00355">
    <property type="entry name" value="ADRENODOXIN"/>
</dbReference>
<dbReference type="PANTHER" id="PTHR23426">
    <property type="entry name" value="FERREDOXIN/ADRENODOXIN"/>
    <property type="match status" value="1"/>
</dbReference>
<dbReference type="InterPro" id="IPR036010">
    <property type="entry name" value="2Fe-2S_ferredoxin-like_sf"/>
</dbReference>
<dbReference type="Pfam" id="PF00111">
    <property type="entry name" value="Fer2"/>
    <property type="match status" value="1"/>
</dbReference>
<evidence type="ECO:0000256" key="3">
    <source>
        <dbReference type="ARBA" id="ARBA00022723"/>
    </source>
</evidence>
<keyword evidence="5" id="KW-0411">Iron-sulfur</keyword>
<organism evidence="8">
    <name type="scientific">Bicosoecida sp. CB-2014</name>
    <dbReference type="NCBI Taxonomy" id="1486930"/>
    <lineage>
        <taxon>Eukaryota</taxon>
        <taxon>Sar</taxon>
        <taxon>Stramenopiles</taxon>
        <taxon>Bigyra</taxon>
        <taxon>Opalozoa</taxon>
        <taxon>Bicosoecida</taxon>
    </lineage>
</organism>
<evidence type="ECO:0000256" key="6">
    <source>
        <dbReference type="ARBA" id="ARBA00034078"/>
    </source>
</evidence>
<evidence type="ECO:0000256" key="4">
    <source>
        <dbReference type="ARBA" id="ARBA00023004"/>
    </source>
</evidence>
<evidence type="ECO:0000256" key="1">
    <source>
        <dbReference type="ARBA" id="ARBA00010914"/>
    </source>
</evidence>
<name>A0A7S1CBW9_9STRA</name>
<comment type="cofactor">
    <cofactor evidence="6">
        <name>[2Fe-2S] cluster</name>
        <dbReference type="ChEBI" id="CHEBI:190135"/>
    </cofactor>
</comment>
<dbReference type="GO" id="GO:0009055">
    <property type="term" value="F:electron transfer activity"/>
    <property type="evidence" value="ECO:0007669"/>
    <property type="project" value="TreeGrafter"/>
</dbReference>
<feature type="domain" description="2Fe-2S ferredoxin-type" evidence="7">
    <location>
        <begin position="113"/>
        <end position="217"/>
    </location>
</feature>
<dbReference type="AlphaFoldDB" id="A0A7S1CBW9"/>
<dbReference type="CDD" id="cd00207">
    <property type="entry name" value="fer2"/>
    <property type="match status" value="1"/>
</dbReference>
<reference evidence="8" key="1">
    <citation type="submission" date="2021-01" db="EMBL/GenBank/DDBJ databases">
        <authorList>
            <person name="Corre E."/>
            <person name="Pelletier E."/>
            <person name="Niang G."/>
            <person name="Scheremetjew M."/>
            <person name="Finn R."/>
            <person name="Kale V."/>
            <person name="Holt S."/>
            <person name="Cochrane G."/>
            <person name="Meng A."/>
            <person name="Brown T."/>
            <person name="Cohen L."/>
        </authorList>
    </citation>
    <scope>NUCLEOTIDE SEQUENCE</scope>
    <source>
        <strain evidence="8">Ms1</strain>
    </source>
</reference>
<keyword evidence="4" id="KW-0408">Iron</keyword>
<evidence type="ECO:0000259" key="7">
    <source>
        <dbReference type="PROSITE" id="PS51085"/>
    </source>
</evidence>
<dbReference type="Gene3D" id="3.10.20.30">
    <property type="match status" value="1"/>
</dbReference>
<dbReference type="GO" id="GO:0051537">
    <property type="term" value="F:2 iron, 2 sulfur cluster binding"/>
    <property type="evidence" value="ECO:0007669"/>
    <property type="project" value="UniProtKB-KW"/>
</dbReference>
<dbReference type="InterPro" id="IPR018298">
    <property type="entry name" value="Adrenodoxin_Fe-S_BS"/>
</dbReference>
<dbReference type="SUPFAM" id="SSF54292">
    <property type="entry name" value="2Fe-2S ferredoxin-like"/>
    <property type="match status" value="1"/>
</dbReference>